<feature type="region of interest" description="Disordered" evidence="1">
    <location>
        <begin position="279"/>
        <end position="307"/>
    </location>
</feature>
<dbReference type="Proteomes" id="UP000075882">
    <property type="component" value="Unassembled WGS sequence"/>
</dbReference>
<dbReference type="EnsemblMetazoa" id="ACOM033649-RA">
    <property type="protein sequence ID" value="ACOM033649-PA.1"/>
    <property type="gene ID" value="ACOM033649"/>
</dbReference>
<organism evidence="2">
    <name type="scientific">Anopheles coluzzii</name>
    <name type="common">African malaria mosquito</name>
    <dbReference type="NCBI Taxonomy" id="1518534"/>
    <lineage>
        <taxon>Eukaryota</taxon>
        <taxon>Metazoa</taxon>
        <taxon>Ecdysozoa</taxon>
        <taxon>Arthropoda</taxon>
        <taxon>Hexapoda</taxon>
        <taxon>Insecta</taxon>
        <taxon>Pterygota</taxon>
        <taxon>Neoptera</taxon>
        <taxon>Endopterygota</taxon>
        <taxon>Diptera</taxon>
        <taxon>Nematocera</taxon>
        <taxon>Culicoidea</taxon>
        <taxon>Culicidae</taxon>
        <taxon>Anophelinae</taxon>
        <taxon>Anopheles</taxon>
    </lineage>
</organism>
<feature type="compositionally biased region" description="Low complexity" evidence="1">
    <location>
        <begin position="938"/>
        <end position="964"/>
    </location>
</feature>
<name>A0A8W7PKZ6_ANOCL</name>
<reference evidence="2" key="1">
    <citation type="submission" date="2022-08" db="UniProtKB">
        <authorList>
            <consortium name="EnsemblMetazoa"/>
        </authorList>
    </citation>
    <scope>IDENTIFICATION</scope>
</reference>
<sequence length="1014" mass="113802">MRTSPFRSFSHFSSIECTSSRQAGDAFCCTSTVLRRGEEVEADRVQQPVHVEVLLLGAQLHQHGRELYDGRQQRQILVRTVRRDRHADAVQIGPVALARQPLVAVRRRQDGGKREQRLQHQLPHEQLLAVELRDQVAHDRVRVVLGDRVLRRPAHDHVQRLQREHLQLVRFQLARTVLDEVQVGEEAARLLHRPVVDHERRQLAHHPVQMLDRGVPERLGVVLHQPLVLLGRRVLVRLLALRQRHDQVELVLDQMLVARVAQTDAEHLHQHAPLLVERRHPELGRLSRPTATTSSSSSAAGASSTPAAARRLVQGQLVEHLRDDALHERVLVHVAYRFLHERKQQRKVPLLVDAARQLGLQRAEQLAPQRHQMAVQAPRVAFQKRQQMLYPPLLAKVPEQRERPHKHSDRAGRRRRPRLCLIAQLHTSSTGRLVERVVAVQVGNGAGGGAVQPQLRILRVQVRQTLADRAADVGVLVAQVRLQQLRPQHPVHRADRRRQDVHRVVAGALKLLVLLRAAVVEVQLGRPAAAPDQEGDKLPVAHKVLLHEGDHRAQQHDPHLDRFLRREQPAQDGGYLRQLVAHDRLGRVGQSGLTHTRSNRQPTSVSAIGASSFESSCSTVLMIDARYCVTALRSRLFRYRASTLGTVFARLSLTRSTGSSGYMYANAFSTSPVSFGSRDASHWAWKWSYTIDTSSWISYRTPVFIGVSSFGFWRWYSWYSENASQNRPIAYAYACRRKSCRTADSVGSISARIGLMYGTVSSVLAVASAPTDCTIIKLPSWFCSRCFTKISIISLQYRRPTATSISRLGFCTEAFCSVGFMISAMLYWMHFEAVFGSITSIRFDAIQSRTRSTVASRSAAVSLVTSWMISFRYASRASSSGIWKISHSMFDLILRSPYSRACSRSYSSEVEQRTTQTDANQRSGKNSELWYSTAQPPSCISGSRWSSSRSSSSTGHSNSSSYSSTNLCSVTISLTFCHRKPSLSASCRHSSDLPVPGVPVRTGAMETAAKISRL</sequence>
<feature type="region of interest" description="Disordered" evidence="1">
    <location>
        <begin position="909"/>
        <end position="964"/>
    </location>
</feature>
<dbReference type="AlphaFoldDB" id="A0A8W7PKZ6"/>
<evidence type="ECO:0000256" key="1">
    <source>
        <dbReference type="SAM" id="MobiDB-lite"/>
    </source>
</evidence>
<feature type="compositionally biased region" description="Low complexity" evidence="1">
    <location>
        <begin position="290"/>
        <end position="307"/>
    </location>
</feature>
<accession>A0A8W7PKZ6</accession>
<proteinExistence type="predicted"/>
<protein>
    <submittedName>
        <fullName evidence="2">Uncharacterized protein</fullName>
    </submittedName>
</protein>
<evidence type="ECO:0000313" key="2">
    <source>
        <dbReference type="EnsemblMetazoa" id="ACOM033649-PA.1"/>
    </source>
</evidence>
<feature type="compositionally biased region" description="Polar residues" evidence="1">
    <location>
        <begin position="909"/>
        <end position="936"/>
    </location>
</feature>